<dbReference type="HOGENOM" id="CLU_1917534_0_0_1"/>
<gene>
    <name evidence="2" type="ORF">MAC_05876</name>
</gene>
<name>E9E7M8_METAQ</name>
<accession>E9E7M8</accession>
<dbReference type="Proteomes" id="UP000002499">
    <property type="component" value="Unassembled WGS sequence"/>
</dbReference>
<keyword evidence="3" id="KW-1185">Reference proteome</keyword>
<evidence type="ECO:0000256" key="1">
    <source>
        <dbReference type="SAM" id="MobiDB-lite"/>
    </source>
</evidence>
<proteinExistence type="predicted"/>
<sequence>MPLAPKAAAVPLTHPRLVDSQQPRGPVKREARQVALVVGQNRAVIRGVAGEEVGAARRQPRAGRLVRERRVLQRKVGQAVVDLGRGYGHPLVAVLEARDAPEQRRRRRRRAHLVRGPGQRLAGQRERDEGCC</sequence>
<evidence type="ECO:0000313" key="2">
    <source>
        <dbReference type="EMBL" id="EFY88138.1"/>
    </source>
</evidence>
<dbReference type="EMBL" id="GL698516">
    <property type="protein sequence ID" value="EFY88138.1"/>
    <property type="molecule type" value="Genomic_DNA"/>
</dbReference>
<feature type="compositionally biased region" description="Basic and acidic residues" evidence="1">
    <location>
        <begin position="123"/>
        <end position="132"/>
    </location>
</feature>
<reference evidence="2 3" key="1">
    <citation type="journal article" date="2011" name="PLoS Genet.">
        <title>Genome sequencing and comparative transcriptomics of the model entomopathogenic fungi Metarhizium anisopliae and M. acridum.</title>
        <authorList>
            <person name="Gao Q."/>
            <person name="Jin K."/>
            <person name="Ying S.H."/>
            <person name="Zhang Y."/>
            <person name="Xiao G."/>
            <person name="Shang Y."/>
            <person name="Duan Z."/>
            <person name="Hu X."/>
            <person name="Xie X.Q."/>
            <person name="Zhou G."/>
            <person name="Peng G."/>
            <person name="Luo Z."/>
            <person name="Huang W."/>
            <person name="Wang B."/>
            <person name="Fang W."/>
            <person name="Wang S."/>
            <person name="Zhong Y."/>
            <person name="Ma L.J."/>
            <person name="St Leger R.J."/>
            <person name="Zhao G.P."/>
            <person name="Pei Y."/>
            <person name="Feng M.G."/>
            <person name="Xia Y."/>
            <person name="Wang C."/>
        </authorList>
    </citation>
    <scope>NUCLEOTIDE SEQUENCE [LARGE SCALE GENOMIC DNA]</scope>
    <source>
        <strain evidence="2 3">CQMa 102</strain>
    </source>
</reference>
<dbReference type="AlphaFoldDB" id="E9E7M8"/>
<evidence type="ECO:0000313" key="3">
    <source>
        <dbReference type="Proteomes" id="UP000002499"/>
    </source>
</evidence>
<organism evidence="3">
    <name type="scientific">Metarhizium acridum (strain CQMa 102)</name>
    <dbReference type="NCBI Taxonomy" id="655827"/>
    <lineage>
        <taxon>Eukaryota</taxon>
        <taxon>Fungi</taxon>
        <taxon>Dikarya</taxon>
        <taxon>Ascomycota</taxon>
        <taxon>Pezizomycotina</taxon>
        <taxon>Sordariomycetes</taxon>
        <taxon>Hypocreomycetidae</taxon>
        <taxon>Hypocreales</taxon>
        <taxon>Clavicipitaceae</taxon>
        <taxon>Metarhizium</taxon>
    </lineage>
</organism>
<feature type="compositionally biased region" description="Basic residues" evidence="1">
    <location>
        <begin position="104"/>
        <end position="113"/>
    </location>
</feature>
<dbReference type="InParanoid" id="E9E7M8"/>
<feature type="region of interest" description="Disordered" evidence="1">
    <location>
        <begin position="98"/>
        <end position="132"/>
    </location>
</feature>
<protein>
    <submittedName>
        <fullName evidence="2">Uncharacterized protein</fullName>
    </submittedName>
</protein>
<feature type="region of interest" description="Disordered" evidence="1">
    <location>
        <begin position="1"/>
        <end position="28"/>
    </location>
</feature>